<evidence type="ECO:0000256" key="1">
    <source>
        <dbReference type="ARBA" id="ARBA00022737"/>
    </source>
</evidence>
<dbReference type="PANTHER" id="PTHR24126">
    <property type="entry name" value="ANKYRIN REPEAT, PH AND SEC7 DOMAIN CONTAINING PROTEIN SECG-RELATED"/>
    <property type="match status" value="1"/>
</dbReference>
<feature type="transmembrane region" description="Helical" evidence="3">
    <location>
        <begin position="12"/>
        <end position="35"/>
    </location>
</feature>
<evidence type="ECO:0000256" key="3">
    <source>
        <dbReference type="SAM" id="Phobius"/>
    </source>
</evidence>
<evidence type="ECO:0000313" key="5">
    <source>
        <dbReference type="Proteomes" id="UP000245872"/>
    </source>
</evidence>
<dbReference type="OrthoDB" id="980740at2"/>
<dbReference type="InterPro" id="IPR036770">
    <property type="entry name" value="Ankyrin_rpt-contain_sf"/>
</dbReference>
<proteinExistence type="predicted"/>
<accession>A0A2Z3LCU4</accession>
<dbReference type="Pfam" id="PF12796">
    <property type="entry name" value="Ank_2"/>
    <property type="match status" value="1"/>
</dbReference>
<dbReference type="AlphaFoldDB" id="A0A2Z3LCU4"/>
<dbReference type="RefSeq" id="WP_109997394.1">
    <property type="nucleotide sequence ID" value="NZ_CP029619.1"/>
</dbReference>
<dbReference type="SUPFAM" id="SSF48403">
    <property type="entry name" value="Ankyrin repeat"/>
    <property type="match status" value="1"/>
</dbReference>
<sequence length="349" mass="39460">MTKDNKKVDRKGLIFIGQLTGWLHYTRVLWIASLVCLLQARTCTREGSPKTSAIKLASARYQIEKIPDISQTTPKKNNYLYEAVNEGDMEKVEAILERIIQENKNNKADRYGDFPNNIAKDGLTAVGLAIKQGRLNILQKLLACPYINVNEAGNKGKSLAYALSNKKHEIVQYLLDNVEAQKLDSTSALPKTRQNPLQLAIETNKQAIVKKILDRNSSNIDKLWSKDTKNRTFLHTAASSNQLNTVLSHAYLKKDKSRVIKELFEKDSNGESVLGACVLEGVLPLQGKKAKKHFTDLLTYMGGELNEERKEEIRREITALYERKSIVPGRKLTRTYGDELLTIIDRFNT</sequence>
<dbReference type="EMBL" id="CP029619">
    <property type="protein sequence ID" value="AWN81992.1"/>
    <property type="molecule type" value="Genomic_DNA"/>
</dbReference>
<keyword evidence="2" id="KW-0040">ANK repeat</keyword>
<keyword evidence="1" id="KW-0677">Repeat</keyword>
<dbReference type="PANTHER" id="PTHR24126:SF14">
    <property type="entry name" value="ANK_REP_REGION DOMAIN-CONTAINING PROTEIN"/>
    <property type="match status" value="1"/>
</dbReference>
<protein>
    <submittedName>
        <fullName evidence="4">Uncharacterized protein</fullName>
    </submittedName>
</protein>
<dbReference type="KEGG" id="cher:DK880_00679"/>
<evidence type="ECO:0000256" key="2">
    <source>
        <dbReference type="ARBA" id="ARBA00023043"/>
    </source>
</evidence>
<keyword evidence="5" id="KW-1185">Reference proteome</keyword>
<dbReference type="InterPro" id="IPR002110">
    <property type="entry name" value="Ankyrin_rpt"/>
</dbReference>
<keyword evidence="3" id="KW-0812">Transmembrane</keyword>
<dbReference type="SMART" id="SM00248">
    <property type="entry name" value="ANK"/>
    <property type="match status" value="4"/>
</dbReference>
<evidence type="ECO:0000313" key="4">
    <source>
        <dbReference type="EMBL" id="AWN81992.1"/>
    </source>
</evidence>
<reference evidence="4 5" key="1">
    <citation type="submission" date="2018-05" db="EMBL/GenBank/DDBJ databases">
        <title>Candidatus Cardinium hertigii Genome Assembly.</title>
        <authorList>
            <person name="Showmaker K.C."/>
            <person name="Walden K.O."/>
            <person name="Fields C.J."/>
            <person name="Lambert K.N."/>
            <person name="Hudson M.E."/>
        </authorList>
    </citation>
    <scope>NUCLEOTIDE SEQUENCE [LARGE SCALE GENOMIC DNA]</scope>
    <source>
        <strain evidence="5">cHgTN10</strain>
    </source>
</reference>
<keyword evidence="3" id="KW-1133">Transmembrane helix</keyword>
<name>A0A2Z3LCU4_9BACT</name>
<organism evidence="4 5">
    <name type="scientific">Candidatus Cardinium hertigii</name>
    <dbReference type="NCBI Taxonomy" id="247481"/>
    <lineage>
        <taxon>Bacteria</taxon>
        <taxon>Pseudomonadati</taxon>
        <taxon>Bacteroidota</taxon>
        <taxon>Cytophagia</taxon>
        <taxon>Cytophagales</taxon>
        <taxon>Amoebophilaceae</taxon>
        <taxon>Candidatus Cardinium</taxon>
    </lineage>
</organism>
<keyword evidence="3" id="KW-0472">Membrane</keyword>
<gene>
    <name evidence="4" type="ORF">DK880_00679</name>
</gene>
<dbReference type="Gene3D" id="1.25.40.20">
    <property type="entry name" value="Ankyrin repeat-containing domain"/>
    <property type="match status" value="1"/>
</dbReference>
<dbReference type="Proteomes" id="UP000245872">
    <property type="component" value="Chromosome"/>
</dbReference>